<name>V9DU37_PHYNI</name>
<dbReference type="HOGENOM" id="CLU_3161200_0_0_1"/>
<organism evidence="1 2">
    <name type="scientific">Phytophthora nicotianae P1569</name>
    <dbReference type="NCBI Taxonomy" id="1317065"/>
    <lineage>
        <taxon>Eukaryota</taxon>
        <taxon>Sar</taxon>
        <taxon>Stramenopiles</taxon>
        <taxon>Oomycota</taxon>
        <taxon>Peronosporomycetes</taxon>
        <taxon>Peronosporales</taxon>
        <taxon>Peronosporaceae</taxon>
        <taxon>Phytophthora</taxon>
    </lineage>
</organism>
<protein>
    <submittedName>
        <fullName evidence="1">Uncharacterized protein</fullName>
    </submittedName>
</protein>
<evidence type="ECO:0000313" key="1">
    <source>
        <dbReference type="EMBL" id="ETI30171.1"/>
    </source>
</evidence>
<keyword evidence="2" id="KW-1185">Reference proteome</keyword>
<sequence>MDTPGLADRSIQEKAAAAITEALKQTGTFKLFFMVRLENGRVVVNDVV</sequence>
<accession>V9DU37</accession>
<dbReference type="EMBL" id="ANIZ01004380">
    <property type="protein sequence ID" value="ETI30171.1"/>
    <property type="molecule type" value="Genomic_DNA"/>
</dbReference>
<reference evidence="1 2" key="1">
    <citation type="submission" date="2013-11" db="EMBL/GenBank/DDBJ databases">
        <title>The Genome Sequence of Phytophthora parasitica P1569.</title>
        <authorList>
            <consortium name="The Broad Institute Genomics Platform"/>
            <person name="Russ C."/>
            <person name="Tyler B."/>
            <person name="Panabieres F."/>
            <person name="Shan W."/>
            <person name="Tripathy S."/>
            <person name="Grunwald N."/>
            <person name="Machado M."/>
            <person name="Johnson C.S."/>
            <person name="Arredondo F."/>
            <person name="Hong C."/>
            <person name="Coffey M."/>
            <person name="Young S.K."/>
            <person name="Zeng Q."/>
            <person name="Gargeya S."/>
            <person name="Fitzgerald M."/>
            <person name="Abouelleil A."/>
            <person name="Alvarado L."/>
            <person name="Chapman S.B."/>
            <person name="Gainer-Dewar J."/>
            <person name="Goldberg J."/>
            <person name="Griggs A."/>
            <person name="Gujja S."/>
            <person name="Hansen M."/>
            <person name="Howarth C."/>
            <person name="Imamovic A."/>
            <person name="Ireland A."/>
            <person name="Larimer J."/>
            <person name="McCowan C."/>
            <person name="Murphy C."/>
            <person name="Pearson M."/>
            <person name="Poon T.W."/>
            <person name="Priest M."/>
            <person name="Roberts A."/>
            <person name="Saif S."/>
            <person name="Shea T."/>
            <person name="Sykes S."/>
            <person name="Wortman J."/>
            <person name="Nusbaum C."/>
            <person name="Birren B."/>
        </authorList>
    </citation>
    <scope>NUCLEOTIDE SEQUENCE [LARGE SCALE GENOMIC DNA]</scope>
    <source>
        <strain evidence="1 2">P1569</strain>
    </source>
</reference>
<proteinExistence type="predicted"/>
<gene>
    <name evidence="1" type="ORF">F443_22709</name>
</gene>
<dbReference type="AlphaFoldDB" id="V9DU37"/>
<evidence type="ECO:0000313" key="2">
    <source>
        <dbReference type="Proteomes" id="UP000018721"/>
    </source>
</evidence>
<comment type="caution">
    <text evidence="1">The sequence shown here is derived from an EMBL/GenBank/DDBJ whole genome shotgun (WGS) entry which is preliminary data.</text>
</comment>
<dbReference type="Proteomes" id="UP000018721">
    <property type="component" value="Unassembled WGS sequence"/>
</dbReference>